<keyword evidence="12" id="KW-1185">Reference proteome</keyword>
<evidence type="ECO:0000313" key="12">
    <source>
        <dbReference type="Proteomes" id="UP000327044"/>
    </source>
</evidence>
<feature type="transmembrane region" description="Helical" evidence="10">
    <location>
        <begin position="265"/>
        <end position="286"/>
    </location>
</feature>
<evidence type="ECO:0000256" key="8">
    <source>
        <dbReference type="ARBA" id="ARBA00023136"/>
    </source>
</evidence>
<dbReference type="EC" id="2.3.1.199" evidence="10"/>
<dbReference type="GO" id="GO:0034626">
    <property type="term" value="P:fatty acid elongation, polyunsaturated fatty acid"/>
    <property type="evidence" value="ECO:0007669"/>
    <property type="project" value="TreeGrafter"/>
</dbReference>
<accession>A0A5N4B3L3</accession>
<keyword evidence="6 10" id="KW-1133">Transmembrane helix</keyword>
<evidence type="ECO:0000256" key="9">
    <source>
        <dbReference type="ARBA" id="ARBA00023160"/>
    </source>
</evidence>
<evidence type="ECO:0000256" key="10">
    <source>
        <dbReference type="RuleBase" id="RU361115"/>
    </source>
</evidence>
<evidence type="ECO:0000256" key="3">
    <source>
        <dbReference type="ARBA" id="ARBA00022679"/>
    </source>
</evidence>
<organism evidence="11 12">
    <name type="scientific">Photinus pyralis</name>
    <name type="common">Common eastern firefly</name>
    <name type="synonym">Lampyris pyralis</name>
    <dbReference type="NCBI Taxonomy" id="7054"/>
    <lineage>
        <taxon>Eukaryota</taxon>
        <taxon>Metazoa</taxon>
        <taxon>Ecdysozoa</taxon>
        <taxon>Arthropoda</taxon>
        <taxon>Hexapoda</taxon>
        <taxon>Insecta</taxon>
        <taxon>Pterygota</taxon>
        <taxon>Neoptera</taxon>
        <taxon>Endopterygota</taxon>
        <taxon>Coleoptera</taxon>
        <taxon>Polyphaga</taxon>
        <taxon>Elateriformia</taxon>
        <taxon>Elateroidea</taxon>
        <taxon>Lampyridae</taxon>
        <taxon>Lampyrinae</taxon>
        <taxon>Photinus</taxon>
    </lineage>
</organism>
<dbReference type="PANTHER" id="PTHR11157">
    <property type="entry name" value="FATTY ACID ACYL TRANSFERASE-RELATED"/>
    <property type="match status" value="1"/>
</dbReference>
<dbReference type="GO" id="GO:0019367">
    <property type="term" value="P:fatty acid elongation, saturated fatty acid"/>
    <property type="evidence" value="ECO:0007669"/>
    <property type="project" value="TreeGrafter"/>
</dbReference>
<evidence type="ECO:0000256" key="6">
    <source>
        <dbReference type="ARBA" id="ARBA00022989"/>
    </source>
</evidence>
<dbReference type="InterPro" id="IPR002076">
    <property type="entry name" value="ELO_fam"/>
</dbReference>
<keyword evidence="4 10" id="KW-0812">Transmembrane</keyword>
<dbReference type="AlphaFoldDB" id="A0A5N4B3L3"/>
<keyword evidence="8 10" id="KW-0472">Membrane</keyword>
<feature type="transmembrane region" description="Helical" evidence="10">
    <location>
        <begin position="63"/>
        <end position="80"/>
    </location>
</feature>
<comment type="caution">
    <text evidence="11">The sequence shown here is derived from an EMBL/GenBank/DDBJ whole genome shotgun (WGS) entry which is preliminary data.</text>
</comment>
<gene>
    <name evidence="11" type="ORF">PPYR_01167</name>
</gene>
<dbReference type="PANTHER" id="PTHR11157:SF113">
    <property type="entry name" value="ELONGATION OF VERY LONG CHAIN FATTY ACIDS PROTEIN"/>
    <property type="match status" value="1"/>
</dbReference>
<dbReference type="Pfam" id="PF01151">
    <property type="entry name" value="ELO"/>
    <property type="match status" value="1"/>
</dbReference>
<keyword evidence="2 10" id="KW-0444">Lipid biosynthesis</keyword>
<keyword evidence="7 10" id="KW-0443">Lipid metabolism</keyword>
<evidence type="ECO:0000256" key="7">
    <source>
        <dbReference type="ARBA" id="ARBA00023098"/>
    </source>
</evidence>
<dbReference type="OrthoDB" id="434092at2759"/>
<dbReference type="GO" id="GO:0009922">
    <property type="term" value="F:fatty acid elongase activity"/>
    <property type="evidence" value="ECO:0007669"/>
    <property type="project" value="UniProtKB-EC"/>
</dbReference>
<evidence type="ECO:0000313" key="11">
    <source>
        <dbReference type="EMBL" id="KAB0804197.1"/>
    </source>
</evidence>
<keyword evidence="5 10" id="KW-0276">Fatty acid metabolism</keyword>
<evidence type="ECO:0000256" key="1">
    <source>
        <dbReference type="ARBA" id="ARBA00004141"/>
    </source>
</evidence>
<dbReference type="GO" id="GO:0030148">
    <property type="term" value="P:sphingolipid biosynthetic process"/>
    <property type="evidence" value="ECO:0007669"/>
    <property type="project" value="TreeGrafter"/>
</dbReference>
<dbReference type="Proteomes" id="UP000327044">
    <property type="component" value="Unassembled WGS sequence"/>
</dbReference>
<proteinExistence type="inferred from homology"/>
<dbReference type="GO" id="GO:0042761">
    <property type="term" value="P:very long-chain fatty acid biosynthetic process"/>
    <property type="evidence" value="ECO:0007669"/>
    <property type="project" value="TreeGrafter"/>
</dbReference>
<dbReference type="GO" id="GO:0034625">
    <property type="term" value="P:fatty acid elongation, monounsaturated fatty acid"/>
    <property type="evidence" value="ECO:0007669"/>
    <property type="project" value="TreeGrafter"/>
</dbReference>
<sequence>MTYAKQPLWITFALDNTLIQLIPIARRSKRVRKMETATEYYNFIFVTHADKRTTTWPLMSSPLLPLTLICGYLFAVYHFLPKYMTGRRPYRLKGYLWVYNLAQVVSCFVIIYGLTASGWRIHHLVDCQVIDLSNNPNAIRTAQCVWFYFALKVVELTETFVFILRKKYKQVSPLHVFHHASTVFCAWVGVKFYPGGMSSIPIILNSIVHIVMYSYYFLSSLGPGVQRKWLQPIKPIVTRIQIIQLLILLVLAPQAFSPRCAVPDVLIYLCVPDFIINLILFLRFYARSYNKK</sequence>
<feature type="transmembrane region" description="Helical" evidence="10">
    <location>
        <begin position="92"/>
        <end position="114"/>
    </location>
</feature>
<evidence type="ECO:0000256" key="2">
    <source>
        <dbReference type="ARBA" id="ARBA00022516"/>
    </source>
</evidence>
<keyword evidence="9 10" id="KW-0275">Fatty acid biosynthesis</keyword>
<dbReference type="InParanoid" id="A0A5N4B3L3"/>
<feature type="transmembrane region" description="Helical" evidence="10">
    <location>
        <begin position="236"/>
        <end position="253"/>
    </location>
</feature>
<dbReference type="GO" id="GO:0005789">
    <property type="term" value="C:endoplasmic reticulum membrane"/>
    <property type="evidence" value="ECO:0007669"/>
    <property type="project" value="TreeGrafter"/>
</dbReference>
<evidence type="ECO:0000256" key="4">
    <source>
        <dbReference type="ARBA" id="ARBA00022692"/>
    </source>
</evidence>
<name>A0A5N4B3L3_PHOPY</name>
<feature type="transmembrane region" description="Helical" evidence="10">
    <location>
        <begin position="145"/>
        <end position="164"/>
    </location>
</feature>
<dbReference type="EMBL" id="VVIM01000001">
    <property type="protein sequence ID" value="KAB0804197.1"/>
    <property type="molecule type" value="Genomic_DNA"/>
</dbReference>
<keyword evidence="3 10" id="KW-0808">Transferase</keyword>
<feature type="transmembrane region" description="Helical" evidence="10">
    <location>
        <begin position="199"/>
        <end position="216"/>
    </location>
</feature>
<comment type="similarity">
    <text evidence="10">Belongs to the ELO family.</text>
</comment>
<reference evidence="11 12" key="1">
    <citation type="journal article" date="2018" name="Elife">
        <title>Firefly genomes illuminate parallel origins of bioluminescence in beetles.</title>
        <authorList>
            <person name="Fallon T.R."/>
            <person name="Lower S.E."/>
            <person name="Chang C.H."/>
            <person name="Bessho-Uehara M."/>
            <person name="Martin G.J."/>
            <person name="Bewick A.J."/>
            <person name="Behringer M."/>
            <person name="Debat H.J."/>
            <person name="Wong I."/>
            <person name="Day J.C."/>
            <person name="Suvorov A."/>
            <person name="Silva C.J."/>
            <person name="Stanger-Hall K.F."/>
            <person name="Hall D.W."/>
            <person name="Schmitz R.J."/>
            <person name="Nelson D.R."/>
            <person name="Lewis S.M."/>
            <person name="Shigenobu S."/>
            <person name="Bybee S.M."/>
            <person name="Larracuente A.M."/>
            <person name="Oba Y."/>
            <person name="Weng J.K."/>
        </authorList>
    </citation>
    <scope>NUCLEOTIDE SEQUENCE [LARGE SCALE GENOMIC DNA]</scope>
    <source>
        <strain evidence="11">1611_PpyrPB1</strain>
        <tissue evidence="11">Whole body</tissue>
    </source>
</reference>
<comment type="subcellular location">
    <subcellularLocation>
        <location evidence="1">Membrane</location>
        <topology evidence="1">Multi-pass membrane protein</topology>
    </subcellularLocation>
</comment>
<evidence type="ECO:0000256" key="5">
    <source>
        <dbReference type="ARBA" id="ARBA00022832"/>
    </source>
</evidence>
<protein>
    <recommendedName>
        <fullName evidence="10">Elongation of very long chain fatty acids protein</fullName>
        <ecNumber evidence="10">2.3.1.199</ecNumber>
    </recommendedName>
    <alternativeName>
        <fullName evidence="10">Very-long-chain 3-oxoacyl-CoA synthase</fullName>
    </alternativeName>
</protein>
<comment type="catalytic activity">
    <reaction evidence="10">
        <text>a very-long-chain acyl-CoA + malonyl-CoA + H(+) = a very-long-chain 3-oxoacyl-CoA + CO2 + CoA</text>
        <dbReference type="Rhea" id="RHEA:32727"/>
        <dbReference type="ChEBI" id="CHEBI:15378"/>
        <dbReference type="ChEBI" id="CHEBI:16526"/>
        <dbReference type="ChEBI" id="CHEBI:57287"/>
        <dbReference type="ChEBI" id="CHEBI:57384"/>
        <dbReference type="ChEBI" id="CHEBI:90725"/>
        <dbReference type="ChEBI" id="CHEBI:90736"/>
        <dbReference type="EC" id="2.3.1.199"/>
    </reaction>
</comment>
<feature type="transmembrane region" description="Helical" evidence="10">
    <location>
        <begin position="176"/>
        <end position="193"/>
    </location>
</feature>